<reference evidence="1 2" key="1">
    <citation type="journal article" date="2023" name="Microbiol. Spectr.">
        <title>Symbiosis of Carpenter Bees with Uncharacterized Lactic Acid Bacteria Showing NAD Auxotrophy.</title>
        <authorList>
            <person name="Kawasaki S."/>
            <person name="Ozawa K."/>
            <person name="Mori T."/>
            <person name="Yamamoto A."/>
            <person name="Ito M."/>
            <person name="Ohkuma M."/>
            <person name="Sakamoto M."/>
            <person name="Matsutani M."/>
        </authorList>
    </citation>
    <scope>NUCLEOTIDE SEQUENCE [LARGE SCALE GENOMIC DNA]</scope>
    <source>
        <strain evidence="1 2">XA3</strain>
    </source>
</reference>
<gene>
    <name evidence="1" type="ORF">XA3_20380</name>
</gene>
<organism evidence="1 2">
    <name type="scientific">Xylocopilactobacillus apicola</name>
    <dbReference type="NCBI Taxonomy" id="2932184"/>
    <lineage>
        <taxon>Bacteria</taxon>
        <taxon>Bacillati</taxon>
        <taxon>Bacillota</taxon>
        <taxon>Bacilli</taxon>
        <taxon>Lactobacillales</taxon>
        <taxon>Lactobacillaceae</taxon>
        <taxon>Xylocopilactobacillus</taxon>
    </lineage>
</organism>
<proteinExistence type="predicted"/>
<evidence type="ECO:0000313" key="2">
    <source>
        <dbReference type="Proteomes" id="UP001321861"/>
    </source>
</evidence>
<dbReference type="Proteomes" id="UP001321861">
    <property type="component" value="Chromosome"/>
</dbReference>
<dbReference type="KEGG" id="xap:XA3_20380"/>
<sequence>MISKNVRIFGGLPHFPAEMAENGSFQNAWTEFFQSPDFIETANKLTAQKLPITALGVIQFGSEKFIQWIGLDLTQCPKVRPDKWLSLELPAGSGVEAKEANLGWQILPVEFSLQLVYNAADKEQVVLPKMLGHSDKPYFIEEIEISADLAQVKEHRYFIYQGIEEEIFED</sequence>
<name>A0AAU9DF93_9LACO</name>
<keyword evidence="2" id="KW-1185">Reference proteome</keyword>
<protein>
    <submittedName>
        <fullName evidence="1">Uncharacterized protein</fullName>
    </submittedName>
</protein>
<evidence type="ECO:0000313" key="1">
    <source>
        <dbReference type="EMBL" id="BDR59597.1"/>
    </source>
</evidence>
<accession>A0AAU9DF93</accession>
<dbReference type="EMBL" id="AP026802">
    <property type="protein sequence ID" value="BDR59597.1"/>
    <property type="molecule type" value="Genomic_DNA"/>
</dbReference>
<dbReference type="AlphaFoldDB" id="A0AAU9DF93"/>
<dbReference type="RefSeq" id="WP_317635384.1">
    <property type="nucleotide sequence ID" value="NZ_AP026802.1"/>
</dbReference>